<proteinExistence type="predicted"/>
<reference evidence="1 2" key="2">
    <citation type="journal article" date="2007" name="BMC Biol.">
        <title>A 100%-complete sequence reveals unusually simple genomic features in the hot-spring red alga Cyanidioschyzon merolae.</title>
        <authorList>
            <person name="Nozaki H."/>
            <person name="Takano H."/>
            <person name="Misumi O."/>
            <person name="Terasawa K."/>
            <person name="Matsuzaki M."/>
            <person name="Maruyama S."/>
            <person name="Nishida K."/>
            <person name="Yagisawa F."/>
            <person name="Yoshida Y."/>
            <person name="Fujiwara T."/>
            <person name="Takio S."/>
            <person name="Tamura K."/>
            <person name="Chung S.J."/>
            <person name="Nakamura S."/>
            <person name="Kuroiwa H."/>
            <person name="Tanaka K."/>
            <person name="Sato N."/>
            <person name="Kuroiwa T."/>
        </authorList>
    </citation>
    <scope>NUCLEOTIDE SEQUENCE [LARGE SCALE GENOMIC DNA]</scope>
    <source>
        <strain evidence="1 2">10D</strain>
    </source>
</reference>
<sequence length="413" mass="45953">MPRTVSKYNHQQQRAWSAGTLKLLGRRALIVLLAWLGGLVLCHWRSRVSSHCTYLLSYDPSYGAWNNQLMALFVGIHLAQLLGRRLVVPALVERARPTTSNTWFDVLDIDAALLRRWILPESTAARCRRRGSMSTVFDARNISLRLHRDAACGDALGSLRDASARAGPLLLQLAHLYGLMRCFTRSEASFLRLWQRITLRETPVAKLWMQHWGALEGAPASPPLVVVVHLRRSGFEPRAHARRPDDFPANALHAWVLAGNESACVSSSARCALCQLCAIQRRDPDARPLHFYVMHDGHGASLQTLALWKTFVEAQGDCGAAPSRVYDLTALVQESWQVLSPTLPAPGRNHIVSVVSEMYLAVYGAHLFVGSPLSTLSSNVARWRALGRYPLAPSLSYTGDRYLSAIPHMFGFH</sequence>
<protein>
    <submittedName>
        <fullName evidence="1">Uncharacterized protein</fullName>
    </submittedName>
</protein>
<keyword evidence="2" id="KW-1185">Reference proteome</keyword>
<dbReference type="KEGG" id="cme:CYME_CMM015C"/>
<dbReference type="AlphaFoldDB" id="M1V5M2"/>
<dbReference type="RefSeq" id="XP_005536951.1">
    <property type="nucleotide sequence ID" value="XM_005536894.1"/>
</dbReference>
<reference evidence="1 2" key="1">
    <citation type="journal article" date="2004" name="Nature">
        <title>Genome sequence of the ultrasmall unicellular red alga Cyanidioschyzon merolae 10D.</title>
        <authorList>
            <person name="Matsuzaki M."/>
            <person name="Misumi O."/>
            <person name="Shin-i T."/>
            <person name="Maruyama S."/>
            <person name="Takahara M."/>
            <person name="Miyagishima S."/>
            <person name="Mori T."/>
            <person name="Nishida K."/>
            <person name="Yagisawa F."/>
            <person name="Nishida K."/>
            <person name="Yoshida Y."/>
            <person name="Nishimura Y."/>
            <person name="Nakao S."/>
            <person name="Kobayashi T."/>
            <person name="Momoyama Y."/>
            <person name="Higashiyama T."/>
            <person name="Minoda A."/>
            <person name="Sano M."/>
            <person name="Nomoto H."/>
            <person name="Oishi K."/>
            <person name="Hayashi H."/>
            <person name="Ohta F."/>
            <person name="Nishizaka S."/>
            <person name="Haga S."/>
            <person name="Miura S."/>
            <person name="Morishita T."/>
            <person name="Kabeya Y."/>
            <person name="Terasawa K."/>
            <person name="Suzuki Y."/>
            <person name="Ishii Y."/>
            <person name="Asakawa S."/>
            <person name="Takano H."/>
            <person name="Ohta N."/>
            <person name="Kuroiwa H."/>
            <person name="Tanaka K."/>
            <person name="Shimizu N."/>
            <person name="Sugano S."/>
            <person name="Sato N."/>
            <person name="Nozaki H."/>
            <person name="Ogasawara N."/>
            <person name="Kohara Y."/>
            <person name="Kuroiwa T."/>
        </authorList>
    </citation>
    <scope>NUCLEOTIDE SEQUENCE [LARGE SCALE GENOMIC DNA]</scope>
    <source>
        <strain evidence="1 2">10D</strain>
    </source>
</reference>
<dbReference type="GeneID" id="16995014"/>
<dbReference type="Proteomes" id="UP000007014">
    <property type="component" value="Chromosome 13"/>
</dbReference>
<accession>M1V5M2</accession>
<evidence type="ECO:0000313" key="2">
    <source>
        <dbReference type="Proteomes" id="UP000007014"/>
    </source>
</evidence>
<gene>
    <name evidence="1" type="ORF">CYME_CMM015C</name>
</gene>
<evidence type="ECO:0000313" key="1">
    <source>
        <dbReference type="EMBL" id="BAM80915.1"/>
    </source>
</evidence>
<dbReference type="HOGENOM" id="CLU_666261_0_0_1"/>
<organism evidence="1 2">
    <name type="scientific">Cyanidioschyzon merolae (strain NIES-3377 / 10D)</name>
    <name type="common">Unicellular red alga</name>
    <dbReference type="NCBI Taxonomy" id="280699"/>
    <lineage>
        <taxon>Eukaryota</taxon>
        <taxon>Rhodophyta</taxon>
        <taxon>Bangiophyceae</taxon>
        <taxon>Cyanidiales</taxon>
        <taxon>Cyanidiaceae</taxon>
        <taxon>Cyanidioschyzon</taxon>
    </lineage>
</organism>
<name>M1V5M2_CYAM1</name>
<dbReference type="EMBL" id="AP006495">
    <property type="protein sequence ID" value="BAM80915.1"/>
    <property type="molecule type" value="Genomic_DNA"/>
</dbReference>
<dbReference type="Gramene" id="CMM015CT">
    <property type="protein sequence ID" value="CMM015CT"/>
    <property type="gene ID" value="CMM015C"/>
</dbReference>
<dbReference type="OrthoDB" id="10367189at2759"/>